<dbReference type="AlphaFoldDB" id="A0A5B7T1H1"/>
<feature type="region of interest" description="Disordered" evidence="1">
    <location>
        <begin position="392"/>
        <end position="418"/>
    </location>
</feature>
<evidence type="ECO:0000256" key="1">
    <source>
        <dbReference type="SAM" id="MobiDB-lite"/>
    </source>
</evidence>
<dbReference type="RefSeq" id="WP_057815600.1">
    <property type="nucleotide sequence ID" value="NZ_CP040736.1"/>
</dbReference>
<dbReference type="NCBIfam" id="TIGR01537">
    <property type="entry name" value="portal_HK97"/>
    <property type="match status" value="1"/>
</dbReference>
<dbReference type="EMBL" id="CP040736">
    <property type="protein sequence ID" value="QCX24369.1"/>
    <property type="molecule type" value="Genomic_DNA"/>
</dbReference>
<accession>A0A5B7T1H1</accession>
<sequence>MSFFRSLNSSSNDWAMDYLEHGVIPSSGYAGIGALNNSDVLTAVSIIAGDVARFPILQIKDIDDSIMDDDTITYLLNRKINSHMSAYFWKFSMMVNAILTGNSYTRIIRDPTKYGKNAGKAIELEFFPPSQVSINYQNNPVTGREYFYTFNPIDGRDSFDLEPKDVIHFKFFSSDGIIGRSPLLSLGDEIGLQKSGVDTLGRFFKSGLKGSILKVNGAKLSKEARRKIRADFEYAQEGDSHGPIVTDSTMDYQPLEIDTSVLNLINSNNWSTSQIAKAMRIPAYKLAVNSPNQSVAQLNAGYIQFDLPFYFQPIISEFQMKLLNDKERHKYRFDFDTRKETARPVQELTALEEHNILTPNEIRAELGKKADKDNENMNTYQSTLNTVSLKMKDEYQKNNKNLKGGGSNGKNGNEGDTD</sequence>
<evidence type="ECO:0000313" key="2">
    <source>
        <dbReference type="EMBL" id="QCX24369.1"/>
    </source>
</evidence>
<protein>
    <submittedName>
        <fullName evidence="2">Phage portal protein</fullName>
    </submittedName>
</protein>
<proteinExistence type="predicted"/>
<dbReference type="Pfam" id="PF04860">
    <property type="entry name" value="Phage_portal"/>
    <property type="match status" value="1"/>
</dbReference>
<dbReference type="InterPro" id="IPR006944">
    <property type="entry name" value="Phage/GTA_portal"/>
</dbReference>
<reference evidence="2 3" key="1">
    <citation type="submission" date="2019-05" db="EMBL/GenBank/DDBJ databases">
        <title>Genome Sequence of Lactobacillus futsaii Y97, a Potential Probiotic Strain Isolated from the Futsai of Taiwan.</title>
        <authorList>
            <person name="Du X."/>
        </authorList>
    </citation>
    <scope>NUCLEOTIDE SEQUENCE [LARGE SCALE GENOMIC DNA]</scope>
    <source>
        <strain evidence="2 3">Y97</strain>
    </source>
</reference>
<dbReference type="Proteomes" id="UP000310673">
    <property type="component" value="Chromosome"/>
</dbReference>
<organism evidence="2 3">
    <name type="scientific">Companilactobacillus futsaii</name>
    <dbReference type="NCBI Taxonomy" id="938155"/>
    <lineage>
        <taxon>Bacteria</taxon>
        <taxon>Bacillati</taxon>
        <taxon>Bacillota</taxon>
        <taxon>Bacilli</taxon>
        <taxon>Lactobacillales</taxon>
        <taxon>Lactobacillaceae</taxon>
        <taxon>Companilactobacillus</taxon>
    </lineage>
</organism>
<dbReference type="InterPro" id="IPR006427">
    <property type="entry name" value="Portal_HK97"/>
</dbReference>
<gene>
    <name evidence="2" type="ORF">FG051_04325</name>
</gene>
<dbReference type="STRING" id="1423818.FC88_GL001591"/>
<evidence type="ECO:0000313" key="3">
    <source>
        <dbReference type="Proteomes" id="UP000310673"/>
    </source>
</evidence>
<name>A0A5B7T1H1_9LACO</name>
<dbReference type="KEGG" id="lft:FG051_04325"/>